<dbReference type="OrthoDB" id="7688776at2"/>
<gene>
    <name evidence="3" type="ORF">EI545_13005</name>
</gene>
<evidence type="ECO:0000313" key="3">
    <source>
        <dbReference type="EMBL" id="AZL59669.1"/>
    </source>
</evidence>
<keyword evidence="2" id="KW-0472">Membrane</keyword>
<sequence>MPKRYKPGCSVLRLIGFLLMVTIGAGGFLALDYNMARQLADSEDDGGLTVRDYLGGLSVRIASVTGSAATPGLPSALQDMLPKPPEGWTVRPATGEDITAFLPRERGAGEAKARDLITDMVKDKVSGAAEVVILVYEKADRRVILKAVRYPDVIFTSDMAIQQRFDLQMKSAEYRGISSMTVRGLDITEDLLPDDMRGRLFMADVGGQIHLRLLAPRRMPDAELVTFFETLHVRALNAAVVDKRDGLGEVPVIVLASALSGADRDAYDADRAARAAAEAAQSREALQMAEAAVAAAAGPDAVAAEGEPPAQAPAAQCEKGAGGVKRCKVGE</sequence>
<keyword evidence="2" id="KW-1133">Transmembrane helix</keyword>
<dbReference type="Proteomes" id="UP000282002">
    <property type="component" value="Chromosome"/>
</dbReference>
<dbReference type="AlphaFoldDB" id="A0A3S8U824"/>
<accession>A0A3S8U824</accession>
<protein>
    <submittedName>
        <fullName evidence="3">Uncharacterized protein</fullName>
    </submittedName>
</protein>
<evidence type="ECO:0000313" key="4">
    <source>
        <dbReference type="Proteomes" id="UP000282002"/>
    </source>
</evidence>
<feature type="region of interest" description="Disordered" evidence="1">
    <location>
        <begin position="297"/>
        <end position="331"/>
    </location>
</feature>
<reference evidence="3 4" key="1">
    <citation type="submission" date="2018-12" db="EMBL/GenBank/DDBJ databases">
        <title>Complete genome sequencing of Tabrizicola sp. K13M18.</title>
        <authorList>
            <person name="Bae J.-W."/>
        </authorList>
    </citation>
    <scope>NUCLEOTIDE SEQUENCE [LARGE SCALE GENOMIC DNA]</scope>
    <source>
        <strain evidence="3 4">K13M18</strain>
    </source>
</reference>
<keyword evidence="4" id="KW-1185">Reference proteome</keyword>
<dbReference type="RefSeq" id="WP_125325864.1">
    <property type="nucleotide sequence ID" value="NZ_CP034328.1"/>
</dbReference>
<keyword evidence="2" id="KW-0812">Transmembrane</keyword>
<dbReference type="KEGG" id="taw:EI545_13005"/>
<name>A0A3S8U824_9RHOB</name>
<feature type="compositionally biased region" description="Low complexity" evidence="1">
    <location>
        <begin position="297"/>
        <end position="316"/>
    </location>
</feature>
<evidence type="ECO:0000256" key="1">
    <source>
        <dbReference type="SAM" id="MobiDB-lite"/>
    </source>
</evidence>
<evidence type="ECO:0000256" key="2">
    <source>
        <dbReference type="SAM" id="Phobius"/>
    </source>
</evidence>
<proteinExistence type="predicted"/>
<organism evidence="3 4">
    <name type="scientific">Tabrizicola piscis</name>
    <dbReference type="NCBI Taxonomy" id="2494374"/>
    <lineage>
        <taxon>Bacteria</taxon>
        <taxon>Pseudomonadati</taxon>
        <taxon>Pseudomonadota</taxon>
        <taxon>Alphaproteobacteria</taxon>
        <taxon>Rhodobacterales</taxon>
        <taxon>Paracoccaceae</taxon>
        <taxon>Tabrizicola</taxon>
    </lineage>
</organism>
<dbReference type="EMBL" id="CP034328">
    <property type="protein sequence ID" value="AZL59669.1"/>
    <property type="molecule type" value="Genomic_DNA"/>
</dbReference>
<feature type="transmembrane region" description="Helical" evidence="2">
    <location>
        <begin position="12"/>
        <end position="31"/>
    </location>
</feature>